<sequence length="272" mass="31095">MTSTQLSRISGIFQELFQQQILPSSYLPILEERLVIACKPIAPRHRGKERRPVQDSRLHHKLKKAKKVYLDILDQDPHIFIPFILAITPRACETFNILQFLKVHPRNDRIHFLDVARATLDSIAQRHGIIQDSHYKALIQSLFHGPSQSLTSLRPEQPDRLGLQRSSPITTAESEDHWAYNAAHLEAIRINFGNYICDAIETARLRLNEQAKSPTLQTTECVRTRFPRQNFQDAIIWLDIGPTGHITSTLFPQATLDLLTGKRSINFANVSI</sequence>
<reference evidence="1" key="1">
    <citation type="submission" date="2022-07" db="EMBL/GenBank/DDBJ databases">
        <title>Genome Sequence of Xylaria arbuscula.</title>
        <authorList>
            <person name="Buettner E."/>
        </authorList>
    </citation>
    <scope>NUCLEOTIDE SEQUENCE</scope>
    <source>
        <strain evidence="1">VT107</strain>
    </source>
</reference>
<dbReference type="Proteomes" id="UP001148614">
    <property type="component" value="Unassembled WGS sequence"/>
</dbReference>
<evidence type="ECO:0000313" key="2">
    <source>
        <dbReference type="Proteomes" id="UP001148614"/>
    </source>
</evidence>
<name>A0A9W8N4Q3_9PEZI</name>
<gene>
    <name evidence="1" type="ORF">NPX13_g10360</name>
</gene>
<keyword evidence="2" id="KW-1185">Reference proteome</keyword>
<proteinExistence type="predicted"/>
<evidence type="ECO:0000313" key="1">
    <source>
        <dbReference type="EMBL" id="KAJ3555421.1"/>
    </source>
</evidence>
<protein>
    <submittedName>
        <fullName evidence="1">Uncharacterized protein</fullName>
    </submittedName>
</protein>
<comment type="caution">
    <text evidence="1">The sequence shown here is derived from an EMBL/GenBank/DDBJ whole genome shotgun (WGS) entry which is preliminary data.</text>
</comment>
<dbReference type="EMBL" id="JANPWZ010002892">
    <property type="protein sequence ID" value="KAJ3555421.1"/>
    <property type="molecule type" value="Genomic_DNA"/>
</dbReference>
<accession>A0A9W8N4Q3</accession>
<dbReference type="AlphaFoldDB" id="A0A9W8N4Q3"/>
<organism evidence="1 2">
    <name type="scientific">Xylaria arbuscula</name>
    <dbReference type="NCBI Taxonomy" id="114810"/>
    <lineage>
        <taxon>Eukaryota</taxon>
        <taxon>Fungi</taxon>
        <taxon>Dikarya</taxon>
        <taxon>Ascomycota</taxon>
        <taxon>Pezizomycotina</taxon>
        <taxon>Sordariomycetes</taxon>
        <taxon>Xylariomycetidae</taxon>
        <taxon>Xylariales</taxon>
        <taxon>Xylariaceae</taxon>
        <taxon>Xylaria</taxon>
    </lineage>
</organism>